<dbReference type="Pfam" id="PF01408">
    <property type="entry name" value="GFO_IDH_MocA"/>
    <property type="match status" value="1"/>
</dbReference>
<dbReference type="AlphaFoldDB" id="A0A238K0M1"/>
<feature type="domain" description="GFO/IDH/MocA-like oxidoreductase" evidence="2">
    <location>
        <begin position="138"/>
        <end position="249"/>
    </location>
</feature>
<evidence type="ECO:0000259" key="2">
    <source>
        <dbReference type="Pfam" id="PF22725"/>
    </source>
</evidence>
<dbReference type="PANTHER" id="PTHR43249:SF1">
    <property type="entry name" value="D-GLUCOSIDE 3-DEHYDROGENASE"/>
    <property type="match status" value="1"/>
</dbReference>
<dbReference type="EMBL" id="FXYH01000002">
    <property type="protein sequence ID" value="SMX36303.1"/>
    <property type="molecule type" value="Genomic_DNA"/>
</dbReference>
<keyword evidence="4" id="KW-1185">Reference proteome</keyword>
<dbReference type="PANTHER" id="PTHR43249">
    <property type="entry name" value="UDP-N-ACETYL-2-AMINO-2-DEOXY-D-GLUCURONATE OXIDASE"/>
    <property type="match status" value="1"/>
</dbReference>
<dbReference type="Gene3D" id="3.30.360.10">
    <property type="entry name" value="Dihydrodipicolinate Reductase, domain 2"/>
    <property type="match status" value="1"/>
</dbReference>
<dbReference type="InterPro" id="IPR052515">
    <property type="entry name" value="Gfo/Idh/MocA_Oxidoreductase"/>
</dbReference>
<name>A0A238K0M1_9RHOB</name>
<dbReference type="OrthoDB" id="9815825at2"/>
<dbReference type="EC" id="1.-.-.-" evidence="3"/>
<proteinExistence type="predicted"/>
<dbReference type="GO" id="GO:0000166">
    <property type="term" value="F:nucleotide binding"/>
    <property type="evidence" value="ECO:0007669"/>
    <property type="project" value="InterPro"/>
</dbReference>
<reference evidence="3 4" key="1">
    <citation type="submission" date="2017-05" db="EMBL/GenBank/DDBJ databases">
        <authorList>
            <person name="Song R."/>
            <person name="Chenine A.L."/>
            <person name="Ruprecht R.M."/>
        </authorList>
    </citation>
    <scope>NUCLEOTIDE SEQUENCE [LARGE SCALE GENOMIC DNA]</scope>
    <source>
        <strain evidence="3 4">CECT 8663</strain>
    </source>
</reference>
<dbReference type="InterPro" id="IPR000683">
    <property type="entry name" value="Gfo/Idh/MocA-like_OxRdtase_N"/>
</dbReference>
<dbReference type="InterPro" id="IPR055170">
    <property type="entry name" value="GFO_IDH_MocA-like_dom"/>
</dbReference>
<evidence type="ECO:0000313" key="3">
    <source>
        <dbReference type="EMBL" id="SMX36303.1"/>
    </source>
</evidence>
<dbReference type="Pfam" id="PF22725">
    <property type="entry name" value="GFO_IDH_MocA_C3"/>
    <property type="match status" value="1"/>
</dbReference>
<dbReference type="Proteomes" id="UP000220836">
    <property type="component" value="Unassembled WGS sequence"/>
</dbReference>
<accession>A0A238K0M1</accession>
<evidence type="ECO:0000259" key="1">
    <source>
        <dbReference type="Pfam" id="PF01408"/>
    </source>
</evidence>
<dbReference type="InterPro" id="IPR036291">
    <property type="entry name" value="NAD(P)-bd_dom_sf"/>
</dbReference>
<protein>
    <submittedName>
        <fullName evidence="3">Putative oxidoreductase YdgJ</fullName>
        <ecNumber evidence="3">1.-.-.-</ecNumber>
    </submittedName>
</protein>
<gene>
    <name evidence="3" type="primary">ydgJ_1</name>
    <name evidence="3" type="ORF">PEV8663_00764</name>
</gene>
<dbReference type="SUPFAM" id="SSF51735">
    <property type="entry name" value="NAD(P)-binding Rossmann-fold domains"/>
    <property type="match status" value="1"/>
</dbReference>
<dbReference type="GO" id="GO:0016491">
    <property type="term" value="F:oxidoreductase activity"/>
    <property type="evidence" value="ECO:0007669"/>
    <property type="project" value="UniProtKB-KW"/>
</dbReference>
<organism evidence="3 4">
    <name type="scientific">Pelagimonas varians</name>
    <dbReference type="NCBI Taxonomy" id="696760"/>
    <lineage>
        <taxon>Bacteria</taxon>
        <taxon>Pseudomonadati</taxon>
        <taxon>Pseudomonadota</taxon>
        <taxon>Alphaproteobacteria</taxon>
        <taxon>Rhodobacterales</taxon>
        <taxon>Roseobacteraceae</taxon>
        <taxon>Pelagimonas</taxon>
    </lineage>
</organism>
<evidence type="ECO:0000313" key="4">
    <source>
        <dbReference type="Proteomes" id="UP000220836"/>
    </source>
</evidence>
<dbReference type="RefSeq" id="WP_097803293.1">
    <property type="nucleotide sequence ID" value="NZ_FXYH01000002.1"/>
</dbReference>
<keyword evidence="3" id="KW-0560">Oxidoreductase</keyword>
<sequence length="337" mass="36035">MKVAMIGLGMVSGTFADAIQNCKGVDLSLVYARSAESRTRFLAKWPDLGAAEAVSIAEIAASDVDFVLLTTPPNARQDIVEELVAAGKPILMEKPIERTLDAAVKLVETCETADVPLGIMLQHRARPVVKDLRALLPQLGALRMAEVNVPWWRPQAYYDEPGRGSYARDGGGVMISQAIHTMDLMLSLTGPVTEVTAMNATTGLHNMESEDFMCAGLRFENDAVGQLFATTASFPGKGETITLHFAQGSTHLEAGQLQINWHDGRSETIGQAASSGAGADPMAFSSDWHRFVIEDFAEGLSQGRPPMISGRSALAVHRLIAALEASGTSGQRVSVSK</sequence>
<feature type="domain" description="Gfo/Idh/MocA-like oxidoreductase N-terminal" evidence="1">
    <location>
        <begin position="1"/>
        <end position="117"/>
    </location>
</feature>
<dbReference type="SUPFAM" id="SSF55347">
    <property type="entry name" value="Glyceraldehyde-3-phosphate dehydrogenase-like, C-terminal domain"/>
    <property type="match status" value="1"/>
</dbReference>
<dbReference type="Gene3D" id="3.40.50.720">
    <property type="entry name" value="NAD(P)-binding Rossmann-like Domain"/>
    <property type="match status" value="1"/>
</dbReference>